<dbReference type="AlphaFoldDB" id="X1D1N9"/>
<comment type="caution">
    <text evidence="1">The sequence shown here is derived from an EMBL/GenBank/DDBJ whole genome shotgun (WGS) entry which is preliminary data.</text>
</comment>
<proteinExistence type="predicted"/>
<dbReference type="EMBL" id="BART01022647">
    <property type="protein sequence ID" value="GAG99002.1"/>
    <property type="molecule type" value="Genomic_DNA"/>
</dbReference>
<feature type="non-terminal residue" evidence="1">
    <location>
        <position position="1"/>
    </location>
</feature>
<protein>
    <submittedName>
        <fullName evidence="1">Uncharacterized protein</fullName>
    </submittedName>
</protein>
<sequence length="156" mass="17702">WGLEVTSDYLTDWYTTIETTTKKTTITVPVIVIDPITGRPTRIFVEKEVTVTSTGEVEKEYLAKILTATAPLRLNLYKSDDINAYLTGPLALMLYGYDNDFPNHGRIECTTALSGHCDIKINSNARFRFILDLIGEPGEFGWPRELRGSVVFQYRF</sequence>
<accession>X1D1N9</accession>
<reference evidence="1" key="1">
    <citation type="journal article" date="2014" name="Front. Microbiol.">
        <title>High frequency of phylogenetically diverse reductive dehalogenase-homologous genes in deep subseafloor sedimentary metagenomes.</title>
        <authorList>
            <person name="Kawai M."/>
            <person name="Futagami T."/>
            <person name="Toyoda A."/>
            <person name="Takaki Y."/>
            <person name="Nishi S."/>
            <person name="Hori S."/>
            <person name="Arai W."/>
            <person name="Tsubouchi T."/>
            <person name="Morono Y."/>
            <person name="Uchiyama I."/>
            <person name="Ito T."/>
            <person name="Fujiyama A."/>
            <person name="Inagaki F."/>
            <person name="Takami H."/>
        </authorList>
    </citation>
    <scope>NUCLEOTIDE SEQUENCE</scope>
    <source>
        <strain evidence="1">Expedition CK06-06</strain>
    </source>
</reference>
<evidence type="ECO:0000313" key="1">
    <source>
        <dbReference type="EMBL" id="GAG99002.1"/>
    </source>
</evidence>
<organism evidence="1">
    <name type="scientific">marine sediment metagenome</name>
    <dbReference type="NCBI Taxonomy" id="412755"/>
    <lineage>
        <taxon>unclassified sequences</taxon>
        <taxon>metagenomes</taxon>
        <taxon>ecological metagenomes</taxon>
    </lineage>
</organism>
<gene>
    <name evidence="1" type="ORF">S01H4_41415</name>
</gene>
<name>X1D1N9_9ZZZZ</name>